<accession>W5M9N5</accession>
<feature type="region of interest" description="Disordered" evidence="7">
    <location>
        <begin position="126"/>
        <end position="158"/>
    </location>
</feature>
<dbReference type="InterPro" id="IPR019528">
    <property type="entry name" value="PACT_domain"/>
</dbReference>
<feature type="compositionally biased region" description="Basic and acidic residues" evidence="7">
    <location>
        <begin position="620"/>
        <end position="630"/>
    </location>
</feature>
<feature type="domain" description="Pericentrin/AKAP-450 centrosomal targeting" evidence="8">
    <location>
        <begin position="684"/>
        <end position="761"/>
    </location>
</feature>
<evidence type="ECO:0000256" key="5">
    <source>
        <dbReference type="ARBA" id="ARBA00023212"/>
    </source>
</evidence>
<dbReference type="Bgee" id="ENSLOCG00000004259">
    <property type="expression patterns" value="Expressed in testis"/>
</dbReference>
<keyword evidence="2" id="KW-0963">Cytoplasm</keyword>
<dbReference type="InParanoid" id="W5M9N5"/>
<evidence type="ECO:0000256" key="1">
    <source>
        <dbReference type="ARBA" id="ARBA00004267"/>
    </source>
</evidence>
<organism evidence="9 10">
    <name type="scientific">Lepisosteus oculatus</name>
    <name type="common">Spotted gar</name>
    <dbReference type="NCBI Taxonomy" id="7918"/>
    <lineage>
        <taxon>Eukaryota</taxon>
        <taxon>Metazoa</taxon>
        <taxon>Chordata</taxon>
        <taxon>Craniata</taxon>
        <taxon>Vertebrata</taxon>
        <taxon>Euteleostomi</taxon>
        <taxon>Actinopterygii</taxon>
        <taxon>Neopterygii</taxon>
        <taxon>Holostei</taxon>
        <taxon>Semionotiformes</taxon>
        <taxon>Lepisosteidae</taxon>
        <taxon>Lepisosteus</taxon>
    </lineage>
</organism>
<protein>
    <submittedName>
        <fullName evidence="9">Pericentrin-like</fullName>
    </submittedName>
</protein>
<feature type="compositionally biased region" description="Polar residues" evidence="7">
    <location>
        <begin position="135"/>
        <end position="149"/>
    </location>
</feature>
<dbReference type="Pfam" id="PF10495">
    <property type="entry name" value="PACT_coil_coil"/>
    <property type="match status" value="1"/>
</dbReference>
<dbReference type="GO" id="GO:0005737">
    <property type="term" value="C:cytoplasm"/>
    <property type="evidence" value="ECO:0007669"/>
    <property type="project" value="UniProtKB-ARBA"/>
</dbReference>
<evidence type="ECO:0000256" key="4">
    <source>
        <dbReference type="ARBA" id="ARBA00023054"/>
    </source>
</evidence>
<dbReference type="EMBL" id="AHAT01011122">
    <property type="status" value="NOT_ANNOTATED_CDS"/>
    <property type="molecule type" value="Genomic_DNA"/>
</dbReference>
<dbReference type="PANTHER" id="PTHR35480">
    <property type="entry name" value="MATERNAL EFFECT EMBRYO ARREST 22"/>
    <property type="match status" value="1"/>
</dbReference>
<dbReference type="GeneTree" id="ENSGT00740000116981"/>
<feature type="compositionally biased region" description="Polar residues" evidence="7">
    <location>
        <begin position="69"/>
        <end position="78"/>
    </location>
</feature>
<keyword evidence="3" id="KW-0597">Phosphoprotein</keyword>
<proteinExistence type="predicted"/>
<dbReference type="HOGENOM" id="CLU_345106_0_0_1"/>
<dbReference type="Ensembl" id="ENSLOCT00000005102.1">
    <property type="protein sequence ID" value="ENSLOCP00000005094.1"/>
    <property type="gene ID" value="ENSLOCG00000004259.1"/>
</dbReference>
<evidence type="ECO:0000259" key="8">
    <source>
        <dbReference type="Pfam" id="PF10495"/>
    </source>
</evidence>
<evidence type="ECO:0000313" key="10">
    <source>
        <dbReference type="Proteomes" id="UP000018468"/>
    </source>
</evidence>
<evidence type="ECO:0000313" key="9">
    <source>
        <dbReference type="Ensembl" id="ENSLOCP00000005094.1"/>
    </source>
</evidence>
<feature type="region of interest" description="Disordered" evidence="7">
    <location>
        <begin position="234"/>
        <end position="259"/>
    </location>
</feature>
<dbReference type="GO" id="GO:0005815">
    <property type="term" value="C:microtubule organizing center"/>
    <property type="evidence" value="ECO:0007669"/>
    <property type="project" value="UniProtKB-SubCell"/>
</dbReference>
<name>W5M9N5_LEPOC</name>
<reference evidence="10" key="1">
    <citation type="submission" date="2011-12" db="EMBL/GenBank/DDBJ databases">
        <title>The Draft Genome of Lepisosteus oculatus.</title>
        <authorList>
            <consortium name="The Broad Institute Genome Assembly &amp; Analysis Group"/>
            <consortium name="Computational R&amp;D Group"/>
            <consortium name="and Sequencing Platform"/>
            <person name="Di Palma F."/>
            <person name="Alfoldi J."/>
            <person name="Johnson J."/>
            <person name="Berlin A."/>
            <person name="Gnerre S."/>
            <person name="Jaffe D."/>
            <person name="MacCallum I."/>
            <person name="Young S."/>
            <person name="Walker B.J."/>
            <person name="Lander E.S."/>
            <person name="Lindblad-Toh K."/>
        </authorList>
    </citation>
    <scope>NUCLEOTIDE SEQUENCE [LARGE SCALE GENOMIC DNA]</scope>
</reference>
<keyword evidence="10" id="KW-1185">Reference proteome</keyword>
<feature type="region of interest" description="Disordered" evidence="7">
    <location>
        <begin position="1"/>
        <end position="22"/>
    </location>
</feature>
<feature type="region of interest" description="Disordered" evidence="7">
    <location>
        <begin position="607"/>
        <end position="630"/>
    </location>
</feature>
<dbReference type="STRING" id="7918.ENSLOCP00000005094"/>
<reference evidence="9" key="2">
    <citation type="submission" date="2025-08" db="UniProtKB">
        <authorList>
            <consortium name="Ensembl"/>
        </authorList>
    </citation>
    <scope>IDENTIFICATION</scope>
</reference>
<feature type="region of interest" description="Disordered" evidence="7">
    <location>
        <begin position="49"/>
        <end position="78"/>
    </location>
</feature>
<reference evidence="9" key="3">
    <citation type="submission" date="2025-09" db="UniProtKB">
        <authorList>
            <consortium name="Ensembl"/>
        </authorList>
    </citation>
    <scope>IDENTIFICATION</scope>
</reference>
<evidence type="ECO:0000256" key="2">
    <source>
        <dbReference type="ARBA" id="ARBA00022490"/>
    </source>
</evidence>
<comment type="subcellular location">
    <subcellularLocation>
        <location evidence="1">Cytoplasm</location>
        <location evidence="1">Cytoskeleton</location>
        <location evidence="1">Microtubule organizing center</location>
    </subcellularLocation>
</comment>
<dbReference type="Proteomes" id="UP000018468">
    <property type="component" value="Linkage group LG19"/>
</dbReference>
<keyword evidence="4 6" id="KW-0175">Coiled coil</keyword>
<feature type="compositionally biased region" description="Low complexity" evidence="7">
    <location>
        <begin position="1"/>
        <end position="14"/>
    </location>
</feature>
<feature type="coiled-coil region" evidence="6">
    <location>
        <begin position="335"/>
        <end position="496"/>
    </location>
</feature>
<evidence type="ECO:0000256" key="7">
    <source>
        <dbReference type="SAM" id="MobiDB-lite"/>
    </source>
</evidence>
<dbReference type="OMA" id="KENTIHQ"/>
<keyword evidence="5" id="KW-0206">Cytoskeleton</keyword>
<evidence type="ECO:0000256" key="3">
    <source>
        <dbReference type="ARBA" id="ARBA00022553"/>
    </source>
</evidence>
<dbReference type="PANTHER" id="PTHR35480:SF1">
    <property type="entry name" value="MATERNAL EFFECT EMBRYO ARREST 22"/>
    <property type="match status" value="1"/>
</dbReference>
<dbReference type="AlphaFoldDB" id="W5M9N5"/>
<sequence length="819" mass="92430">MPFPLLPQGQLPPLKGIRPQRQLKEVRDNLLKGLETQRKQIHQLKAEIADKAQKLGEPSESTDNEDAKSSSFLSSDNTMYHIPDLPYDDVPCRIVDLDYEPDYVLQDQAPAVSQDAKTDARVVPDVVPPPADVKQTLTQSASPPKTSTAGIVGDKPPKTTIAPLPVQGLHQAPKDGNLDTKKESIDKASVWGQAEQDCQSEKQILESQIAQVSIALEREKKSCSEFREKLQMEQSRHQVQKAKNDQAQQALKQEKTASSKLREELQEVKKSEQKKEAEIKQLTAALDKVKAIRVKLEEDLKTENIRYRKQAGFMQDRDFKINQLLVAQESSRIAKENLTVALKSEQSRCKDLISENKAKQLEIQELSAALEHERIARQILEKEMQGLKSEQETRQSEVQKLSAALARDTSECKNLTVVLEAEQILSQNLSAELQEKESKISQLVSELEESRKKLQEAEKHLNKRLAMELTEEKHTNQKLKEKAEALASEQQGKEEAISQLHAALEEARSANTSLCEAQEKERSRYQIHIVDARDRLAKTKRLLEAEKKQSAELCKAIKQAEGSGAEKVQGWQQVIACNEGLLKMYSELAQEKHQKEQLETLLREIQHTEPAGNQQTNNKDSAKDHKEKEERARLLQEISQLQQSLQVFEEREEHWKEQKSLEMALKELKDNEYQEQQRKLQGQLQRAEWARESLLFQKAVLLRLLSKQEHCKRALPPLVAQLARLAGMEASDPDLTVTPTQKFRSAAWAIVATLRLKSAVACCSEYGRGDIGKKTAPPENDLQALTQSSGSTTMFQKTGDTPVTAEICSLAKVPPSCQF</sequence>
<evidence type="ECO:0000256" key="6">
    <source>
        <dbReference type="SAM" id="Coils"/>
    </source>
</evidence>